<dbReference type="OrthoDB" id="120804at2"/>
<evidence type="ECO:0000313" key="2">
    <source>
        <dbReference type="EMBL" id="MBB6144976.1"/>
    </source>
</evidence>
<comment type="caution">
    <text evidence="2">The sequence shown here is derived from an EMBL/GenBank/DDBJ whole genome shotgun (WGS) entry which is preliminary data.</text>
</comment>
<dbReference type="EMBL" id="JACHEK010000005">
    <property type="protein sequence ID" value="MBB6144976.1"/>
    <property type="molecule type" value="Genomic_DNA"/>
</dbReference>
<protein>
    <submittedName>
        <fullName evidence="2">Uncharacterized protein</fullName>
    </submittedName>
</protein>
<dbReference type="Proteomes" id="UP000538666">
    <property type="component" value="Unassembled WGS sequence"/>
</dbReference>
<evidence type="ECO:0000313" key="3">
    <source>
        <dbReference type="Proteomes" id="UP000538666"/>
    </source>
</evidence>
<name>A0A841JUE6_9BACT</name>
<reference evidence="2 3" key="1">
    <citation type="submission" date="2020-08" db="EMBL/GenBank/DDBJ databases">
        <title>Genomic Encyclopedia of Type Strains, Phase IV (KMG-IV): sequencing the most valuable type-strain genomes for metagenomic binning, comparative biology and taxonomic classification.</title>
        <authorList>
            <person name="Goeker M."/>
        </authorList>
    </citation>
    <scope>NUCLEOTIDE SEQUENCE [LARGE SCALE GENOMIC DNA]</scope>
    <source>
        <strain evidence="2 3">DSM 103733</strain>
    </source>
</reference>
<sequence length="152" mass="16941">MDVSLSEKVRAMALRKYVQPAKEAGKSELSIAVKDLLRDLDEIRFPGNYVPLVCNAIKTRGFQRENDLEITGIDGPQSKTSPTVVVHYRVGSEGQARKPQSIESKTHLPEDPAARAHRLTNKLRGLLKDEIAAYGGAEAFMRWVRGHDEDSE</sequence>
<evidence type="ECO:0000256" key="1">
    <source>
        <dbReference type="SAM" id="MobiDB-lite"/>
    </source>
</evidence>
<organism evidence="2 3">
    <name type="scientific">Silvibacterium bohemicum</name>
    <dbReference type="NCBI Taxonomy" id="1577686"/>
    <lineage>
        <taxon>Bacteria</taxon>
        <taxon>Pseudomonadati</taxon>
        <taxon>Acidobacteriota</taxon>
        <taxon>Terriglobia</taxon>
        <taxon>Terriglobales</taxon>
        <taxon>Acidobacteriaceae</taxon>
        <taxon>Silvibacterium</taxon>
    </lineage>
</organism>
<dbReference type="RefSeq" id="WP_156185943.1">
    <property type="nucleotide sequence ID" value="NZ_JACHEK010000005.1"/>
</dbReference>
<accession>A0A841JUE6</accession>
<proteinExistence type="predicted"/>
<gene>
    <name evidence="2" type="ORF">HNQ77_002932</name>
</gene>
<keyword evidence="3" id="KW-1185">Reference proteome</keyword>
<feature type="compositionally biased region" description="Basic and acidic residues" evidence="1">
    <location>
        <begin position="104"/>
        <end position="114"/>
    </location>
</feature>
<dbReference type="AlphaFoldDB" id="A0A841JUE6"/>
<feature type="region of interest" description="Disordered" evidence="1">
    <location>
        <begin position="92"/>
        <end position="114"/>
    </location>
</feature>